<accession>A0ABS5IDE5</accession>
<evidence type="ECO:0000313" key="1">
    <source>
        <dbReference type="EMBL" id="MBR9972448.1"/>
    </source>
</evidence>
<comment type="caution">
    <text evidence="1">The sequence shown here is derived from an EMBL/GenBank/DDBJ whole genome shotgun (WGS) entry which is preliminary data.</text>
</comment>
<keyword evidence="2" id="KW-1185">Reference proteome</keyword>
<dbReference type="Proteomes" id="UP000680714">
    <property type="component" value="Unassembled WGS sequence"/>
</dbReference>
<name>A0ABS5IDE5_9PROT</name>
<dbReference type="EMBL" id="JAGTUF010000011">
    <property type="protein sequence ID" value="MBR9972448.1"/>
    <property type="molecule type" value="Genomic_DNA"/>
</dbReference>
<protein>
    <submittedName>
        <fullName evidence="1">Uncharacterized protein</fullName>
    </submittedName>
</protein>
<organism evidence="1 2">
    <name type="scientific">Magnetospirillum sulfuroxidans</name>
    <dbReference type="NCBI Taxonomy" id="611300"/>
    <lineage>
        <taxon>Bacteria</taxon>
        <taxon>Pseudomonadati</taxon>
        <taxon>Pseudomonadota</taxon>
        <taxon>Alphaproteobacteria</taxon>
        <taxon>Rhodospirillales</taxon>
        <taxon>Rhodospirillaceae</taxon>
        <taxon>Magnetospirillum</taxon>
    </lineage>
</organism>
<evidence type="ECO:0000313" key="2">
    <source>
        <dbReference type="Proteomes" id="UP000680714"/>
    </source>
</evidence>
<reference evidence="1 2" key="1">
    <citation type="submission" date="2021-04" db="EMBL/GenBank/DDBJ databases">
        <title>Magnetospirillum sulfuroxidans sp. nov., a facultative chemolithoautotrophic sulfur-oxidizing alphaproteobacterium isolated from freshwater sediment and proposals for Paramagetospirillum gen. nov., and Magnetospirillaceae fam. nov.</title>
        <authorList>
            <person name="Koziaeva V."/>
            <person name="Geelhoed J.S."/>
            <person name="Sorokin D.Y."/>
            <person name="Grouzdev D.S."/>
        </authorList>
    </citation>
    <scope>NUCLEOTIDE SEQUENCE [LARGE SCALE GENOMIC DNA]</scope>
    <source>
        <strain evidence="1 2">J10</strain>
    </source>
</reference>
<proteinExistence type="predicted"/>
<sequence length="566" mass="60429">MDGGAVTVGFEDALKEAEGVVIAFNTAAGDEENSQKAKNAALYAALDRAFQFHRTWHGSPEFGKLLEQRKVNAKPRGKNASPYIPTIKAFFDANLDSFDPADEAGKADKARRQKTVSTYSKVLEFAASSEDGSKDVVAFIAKHGGVEATKAEWNGLQKKTDEAQAKAQEAERTKQQNLGAGLAALKATMAKTLPQDVARKGGTALAALYFDDAGVAHLLGFPPVTDGSKALLEKFLLDAAPEKKTSTGKEQTTVPVGEHGLDKLLKLLAVGKVAHANDANVKLINGNERCELWSSHGSAQTCMVHAVLSRQDYLHEGTYWFGAKAIKAMQHLAKLGAHGAKFTITGPMAMDGKIAVVKVTVTGHEDAVKAYNQKAGVVSWDWFDAIPDGDGRCRTSSPDGSSTTIAFRSATEKLAVAKPVDEWKAEVPVAGDFAAWLERTLAISKKDANAKLVKAVFGGTGGKLTKFRIGAKEWVLMAGHEDMDAHPFDPAIAFDGGPLEFTEGRGDLLAAKKAVTGLVGGGTPTITLIDKFMRVRCEADGRVAEVFIPSFTSDGHRYAGHTEFLT</sequence>
<dbReference type="RefSeq" id="WP_211549219.1">
    <property type="nucleotide sequence ID" value="NZ_JAGTUF010000011.1"/>
</dbReference>
<gene>
    <name evidence="1" type="ORF">KEC16_12050</name>
</gene>